<dbReference type="EMBL" id="JACVVK020000176">
    <property type="protein sequence ID" value="KAK7486625.1"/>
    <property type="molecule type" value="Genomic_DNA"/>
</dbReference>
<feature type="non-terminal residue" evidence="4">
    <location>
        <position position="185"/>
    </location>
</feature>
<dbReference type="Pfam" id="PF13855">
    <property type="entry name" value="LRR_8"/>
    <property type="match status" value="1"/>
</dbReference>
<dbReference type="PANTHER" id="PTHR24369:SF212">
    <property type="entry name" value="LEUCINE-RICH REPEAT-CONTAINING PROTEIN 4B-LIKE"/>
    <property type="match status" value="1"/>
</dbReference>
<dbReference type="SUPFAM" id="SSF52058">
    <property type="entry name" value="L domain-like"/>
    <property type="match status" value="1"/>
</dbReference>
<dbReference type="PANTHER" id="PTHR24369">
    <property type="entry name" value="ANTIGEN BSP, PUTATIVE-RELATED"/>
    <property type="match status" value="1"/>
</dbReference>
<feature type="signal peptide" evidence="3">
    <location>
        <begin position="1"/>
        <end position="37"/>
    </location>
</feature>
<keyword evidence="1" id="KW-0433">Leucine-rich repeat</keyword>
<dbReference type="AlphaFoldDB" id="A0ABD0KHX9"/>
<evidence type="ECO:0000256" key="2">
    <source>
        <dbReference type="ARBA" id="ARBA00022737"/>
    </source>
</evidence>
<dbReference type="InterPro" id="IPR032675">
    <property type="entry name" value="LRR_dom_sf"/>
</dbReference>
<evidence type="ECO:0000313" key="4">
    <source>
        <dbReference type="EMBL" id="KAK7486625.1"/>
    </source>
</evidence>
<name>A0ABD0KHX9_9CAEN</name>
<accession>A0ABD0KHX9</accession>
<dbReference type="InterPro" id="IPR003591">
    <property type="entry name" value="Leu-rich_rpt_typical-subtyp"/>
</dbReference>
<comment type="caution">
    <text evidence="4">The sequence shown here is derived from an EMBL/GenBank/DDBJ whole genome shotgun (WGS) entry which is preliminary data.</text>
</comment>
<evidence type="ECO:0000313" key="5">
    <source>
        <dbReference type="Proteomes" id="UP001519460"/>
    </source>
</evidence>
<evidence type="ECO:0000256" key="3">
    <source>
        <dbReference type="SAM" id="SignalP"/>
    </source>
</evidence>
<dbReference type="InterPro" id="IPR001611">
    <property type="entry name" value="Leu-rich_rpt"/>
</dbReference>
<sequence length="185" mass="20464">METKRRGCLGRTALGCSGHCPLLVALMCSALLVPALCEQLPACQIQPSTQRPLCDCSVEQESTVICGNRTPKLTRIPSALPEDITILDVNNNAITMIAKDDFIHLERVRTIFLQQNQIATIEDGAFANLHSLQLLVLYNNRLTQVPDTWFQHLPSITTIDLSRNDIQTIDKRAFLTVPASKNPDG</sequence>
<keyword evidence="2" id="KW-0677">Repeat</keyword>
<feature type="chain" id="PRO_5044782207" evidence="3">
    <location>
        <begin position="38"/>
        <end position="185"/>
    </location>
</feature>
<keyword evidence="3" id="KW-0732">Signal</keyword>
<keyword evidence="5" id="KW-1185">Reference proteome</keyword>
<evidence type="ECO:0000256" key="1">
    <source>
        <dbReference type="ARBA" id="ARBA00022614"/>
    </source>
</evidence>
<gene>
    <name evidence="4" type="ORF">BaRGS_00022150</name>
</gene>
<reference evidence="4 5" key="1">
    <citation type="journal article" date="2023" name="Sci. Data">
        <title>Genome assembly of the Korean intertidal mud-creeper Batillaria attramentaria.</title>
        <authorList>
            <person name="Patra A.K."/>
            <person name="Ho P.T."/>
            <person name="Jun S."/>
            <person name="Lee S.J."/>
            <person name="Kim Y."/>
            <person name="Won Y.J."/>
        </authorList>
    </citation>
    <scope>NUCLEOTIDE SEQUENCE [LARGE SCALE GENOMIC DNA]</scope>
    <source>
        <strain evidence="4">Wonlab-2016</strain>
    </source>
</reference>
<proteinExistence type="predicted"/>
<dbReference type="SMART" id="SM00369">
    <property type="entry name" value="LRR_TYP"/>
    <property type="match status" value="4"/>
</dbReference>
<dbReference type="Gene3D" id="3.80.10.10">
    <property type="entry name" value="Ribonuclease Inhibitor"/>
    <property type="match status" value="1"/>
</dbReference>
<dbReference type="Proteomes" id="UP001519460">
    <property type="component" value="Unassembled WGS sequence"/>
</dbReference>
<protein>
    <submittedName>
        <fullName evidence="4">Uncharacterized protein</fullName>
    </submittedName>
</protein>
<organism evidence="4 5">
    <name type="scientific">Batillaria attramentaria</name>
    <dbReference type="NCBI Taxonomy" id="370345"/>
    <lineage>
        <taxon>Eukaryota</taxon>
        <taxon>Metazoa</taxon>
        <taxon>Spiralia</taxon>
        <taxon>Lophotrochozoa</taxon>
        <taxon>Mollusca</taxon>
        <taxon>Gastropoda</taxon>
        <taxon>Caenogastropoda</taxon>
        <taxon>Sorbeoconcha</taxon>
        <taxon>Cerithioidea</taxon>
        <taxon>Batillariidae</taxon>
        <taxon>Batillaria</taxon>
    </lineage>
</organism>
<dbReference type="InterPro" id="IPR050541">
    <property type="entry name" value="LRR_TM_domain-containing"/>
</dbReference>